<keyword evidence="2" id="KW-1185">Reference proteome</keyword>
<gene>
    <name evidence="1" type="ORF">SAMN05428946_2713</name>
</gene>
<protein>
    <submittedName>
        <fullName evidence="1">YjcQ protein</fullName>
    </submittedName>
</protein>
<dbReference type="AlphaFoldDB" id="A0A1U7PSR5"/>
<dbReference type="Gene3D" id="1.10.10.10">
    <property type="entry name" value="Winged helix-like DNA-binding domain superfamily/Winged helix DNA-binding domain"/>
    <property type="match status" value="1"/>
</dbReference>
<dbReference type="RefSeq" id="WP_076759629.1">
    <property type="nucleotide sequence ID" value="NZ_FTPL01000004.1"/>
</dbReference>
<dbReference type="InterPro" id="IPR018597">
    <property type="entry name" value="Phage_Tuc2009_YjcQ"/>
</dbReference>
<dbReference type="Proteomes" id="UP000187550">
    <property type="component" value="Unassembled WGS sequence"/>
</dbReference>
<reference evidence="2" key="1">
    <citation type="submission" date="2017-01" db="EMBL/GenBank/DDBJ databases">
        <authorList>
            <person name="Varghese N."/>
            <person name="Submissions S."/>
        </authorList>
    </citation>
    <scope>NUCLEOTIDE SEQUENCE [LARGE SCALE GENOMIC DNA]</scope>
    <source>
        <strain evidence="2">MNA4</strain>
    </source>
</reference>
<dbReference type="EMBL" id="FTPL01000004">
    <property type="protein sequence ID" value="SIT91619.1"/>
    <property type="molecule type" value="Genomic_DNA"/>
</dbReference>
<dbReference type="STRING" id="550447.SAMN05428946_2713"/>
<dbReference type="SUPFAM" id="SSF46785">
    <property type="entry name" value="Winged helix' DNA-binding domain"/>
    <property type="match status" value="1"/>
</dbReference>
<sequence length="94" mass="11150">MDTKKLRYAILREVDSGNSALTEKDFDVAEDDFDEAIRHLDREGYLVGIFYADDRPQLFEGTARVTERGEEYLEENKSWKKLYKGLKEIRDWLK</sequence>
<accession>A0A1U7PSR5</accession>
<evidence type="ECO:0000313" key="1">
    <source>
        <dbReference type="EMBL" id="SIT91619.1"/>
    </source>
</evidence>
<dbReference type="InterPro" id="IPR036388">
    <property type="entry name" value="WH-like_DNA-bd_sf"/>
</dbReference>
<name>A0A1U7PSR5_9BACI</name>
<dbReference type="Pfam" id="PF09639">
    <property type="entry name" value="YjcQ"/>
    <property type="match status" value="1"/>
</dbReference>
<dbReference type="OrthoDB" id="2085166at2"/>
<dbReference type="InterPro" id="IPR036390">
    <property type="entry name" value="WH_DNA-bd_sf"/>
</dbReference>
<evidence type="ECO:0000313" key="2">
    <source>
        <dbReference type="Proteomes" id="UP000187550"/>
    </source>
</evidence>
<organism evidence="1 2">
    <name type="scientific">Edaphobacillus lindanitolerans</name>
    <dbReference type="NCBI Taxonomy" id="550447"/>
    <lineage>
        <taxon>Bacteria</taxon>
        <taxon>Bacillati</taxon>
        <taxon>Bacillota</taxon>
        <taxon>Bacilli</taxon>
        <taxon>Bacillales</taxon>
        <taxon>Bacillaceae</taxon>
        <taxon>Edaphobacillus</taxon>
    </lineage>
</organism>
<proteinExistence type="predicted"/>